<evidence type="ECO:0000256" key="3">
    <source>
        <dbReference type="ARBA" id="ARBA00022448"/>
    </source>
</evidence>
<evidence type="ECO:0000313" key="9">
    <source>
        <dbReference type="EMBL" id="SFQ31483.1"/>
    </source>
</evidence>
<keyword evidence="3" id="KW-0813">Transport</keyword>
<comment type="similarity">
    <text evidence="2">Belongs to the auxin efflux carrier (TC 2.A.69) family.</text>
</comment>
<evidence type="ECO:0000256" key="8">
    <source>
        <dbReference type="SAM" id="Phobius"/>
    </source>
</evidence>
<dbReference type="GO" id="GO:0055085">
    <property type="term" value="P:transmembrane transport"/>
    <property type="evidence" value="ECO:0007669"/>
    <property type="project" value="InterPro"/>
</dbReference>
<evidence type="ECO:0000256" key="4">
    <source>
        <dbReference type="ARBA" id="ARBA00022475"/>
    </source>
</evidence>
<name>A0A1I5XHN3_9FIRM</name>
<dbReference type="InterPro" id="IPR038770">
    <property type="entry name" value="Na+/solute_symporter_sf"/>
</dbReference>
<feature type="transmembrane region" description="Helical" evidence="8">
    <location>
        <begin position="6"/>
        <end position="24"/>
    </location>
</feature>
<keyword evidence="7 8" id="KW-0472">Membrane</keyword>
<protein>
    <recommendedName>
        <fullName evidence="11">Malate transporter</fullName>
    </recommendedName>
</protein>
<evidence type="ECO:0000313" key="10">
    <source>
        <dbReference type="Proteomes" id="UP000198577"/>
    </source>
</evidence>
<sequence>MVVFDAIQCVLSILAMISIGYVLSRRGWFDERASELFSKMVVKVSLPALMISNLLTTFDRDTLFEAGMGIFIPMACMLLLYGAGLVAVKLIGIPPQKRGVFLAMFAFSNTVFIGLPVNIALFGEESTSFVLLYYVANTVLFWTIGISGIQRDGMNGDAPSISSRLKNFLSPPLMGFLLAVLLILLNAKLPRFVMDACKYMGNLTTPLSMLYIGIVINSITMQDVKFDKDMFIILLGRFLLAPLLILAFMYYLPLPVLMKKVFVIQAAMPTMTQIAIVSQAYKADYKYAAAMVTVTTMASLVFIPLYMFALSKI</sequence>
<proteinExistence type="inferred from homology"/>
<dbReference type="STRING" id="937334.SAMN05444406_12622"/>
<evidence type="ECO:0000256" key="6">
    <source>
        <dbReference type="ARBA" id="ARBA00022989"/>
    </source>
</evidence>
<feature type="transmembrane region" description="Helical" evidence="8">
    <location>
        <begin position="231"/>
        <end position="252"/>
    </location>
</feature>
<feature type="transmembrane region" description="Helical" evidence="8">
    <location>
        <begin position="199"/>
        <end position="219"/>
    </location>
</feature>
<feature type="transmembrane region" description="Helical" evidence="8">
    <location>
        <begin position="168"/>
        <end position="187"/>
    </location>
</feature>
<dbReference type="GO" id="GO:0005886">
    <property type="term" value="C:plasma membrane"/>
    <property type="evidence" value="ECO:0007669"/>
    <property type="project" value="UniProtKB-SubCell"/>
</dbReference>
<keyword evidence="10" id="KW-1185">Reference proteome</keyword>
<organism evidence="9 10">
    <name type="scientific">Caldicoprobacter faecalis</name>
    <dbReference type="NCBI Taxonomy" id="937334"/>
    <lineage>
        <taxon>Bacteria</taxon>
        <taxon>Bacillati</taxon>
        <taxon>Bacillota</taxon>
        <taxon>Clostridia</taxon>
        <taxon>Caldicoprobacterales</taxon>
        <taxon>Caldicoprobacteraceae</taxon>
        <taxon>Caldicoprobacter</taxon>
    </lineage>
</organism>
<keyword evidence="4" id="KW-1003">Cell membrane</keyword>
<feature type="transmembrane region" description="Helical" evidence="8">
    <location>
        <begin position="67"/>
        <end position="88"/>
    </location>
</feature>
<reference evidence="9 10" key="1">
    <citation type="submission" date="2016-10" db="EMBL/GenBank/DDBJ databases">
        <authorList>
            <person name="de Groot N.N."/>
        </authorList>
    </citation>
    <scope>NUCLEOTIDE SEQUENCE [LARGE SCALE GENOMIC DNA]</scope>
    <source>
        <strain evidence="9 10">DSM 20678</strain>
    </source>
</reference>
<dbReference type="PANTHER" id="PTHR36838:SF1">
    <property type="entry name" value="SLR1864 PROTEIN"/>
    <property type="match status" value="1"/>
</dbReference>
<evidence type="ECO:0000256" key="7">
    <source>
        <dbReference type="ARBA" id="ARBA00023136"/>
    </source>
</evidence>
<comment type="subcellular location">
    <subcellularLocation>
        <location evidence="1">Cell membrane</location>
        <topology evidence="1">Multi-pass membrane protein</topology>
    </subcellularLocation>
</comment>
<dbReference type="Proteomes" id="UP000198577">
    <property type="component" value="Unassembled WGS sequence"/>
</dbReference>
<accession>A0A1I5XHN3</accession>
<gene>
    <name evidence="9" type="ORF">SAMN05444406_12622</name>
</gene>
<dbReference type="EMBL" id="FOXR01000026">
    <property type="protein sequence ID" value="SFQ31483.1"/>
    <property type="molecule type" value="Genomic_DNA"/>
</dbReference>
<evidence type="ECO:0000256" key="2">
    <source>
        <dbReference type="ARBA" id="ARBA00010145"/>
    </source>
</evidence>
<dbReference type="OrthoDB" id="9798064at2"/>
<dbReference type="RefSeq" id="WP_092282598.1">
    <property type="nucleotide sequence ID" value="NZ_FOXR01000026.1"/>
</dbReference>
<keyword evidence="6 8" id="KW-1133">Transmembrane helix</keyword>
<feature type="transmembrane region" description="Helical" evidence="8">
    <location>
        <begin position="287"/>
        <end position="309"/>
    </location>
</feature>
<dbReference type="Gene3D" id="1.20.1530.20">
    <property type="match status" value="1"/>
</dbReference>
<dbReference type="Pfam" id="PF03547">
    <property type="entry name" value="Mem_trans"/>
    <property type="match status" value="1"/>
</dbReference>
<feature type="transmembrane region" description="Helical" evidence="8">
    <location>
        <begin position="128"/>
        <end position="147"/>
    </location>
</feature>
<evidence type="ECO:0008006" key="11">
    <source>
        <dbReference type="Google" id="ProtNLM"/>
    </source>
</evidence>
<keyword evidence="5 8" id="KW-0812">Transmembrane</keyword>
<evidence type="ECO:0000256" key="1">
    <source>
        <dbReference type="ARBA" id="ARBA00004651"/>
    </source>
</evidence>
<dbReference type="AlphaFoldDB" id="A0A1I5XHN3"/>
<dbReference type="InterPro" id="IPR004776">
    <property type="entry name" value="Mem_transp_PIN-like"/>
</dbReference>
<feature type="transmembrane region" description="Helical" evidence="8">
    <location>
        <begin position="100"/>
        <end position="122"/>
    </location>
</feature>
<evidence type="ECO:0000256" key="5">
    <source>
        <dbReference type="ARBA" id="ARBA00022692"/>
    </source>
</evidence>
<dbReference type="PANTHER" id="PTHR36838">
    <property type="entry name" value="AUXIN EFFLUX CARRIER FAMILY PROTEIN"/>
    <property type="match status" value="1"/>
</dbReference>